<name>A0AAP4EGA3_CLOPF</name>
<comment type="caution">
    <text evidence="1">The sequence shown here is derived from an EMBL/GenBank/DDBJ whole genome shotgun (WGS) entry which is preliminary data.</text>
</comment>
<accession>A0AAP4EGA3</accession>
<dbReference type="EMBL" id="JARVUX010000008">
    <property type="protein sequence ID" value="MDH2337129.1"/>
    <property type="molecule type" value="Genomic_DNA"/>
</dbReference>
<evidence type="ECO:0000313" key="2">
    <source>
        <dbReference type="Proteomes" id="UP001222958"/>
    </source>
</evidence>
<dbReference type="Proteomes" id="UP001222958">
    <property type="component" value="Unassembled WGS sequence"/>
</dbReference>
<protein>
    <submittedName>
        <fullName evidence="1">Uncharacterized protein</fullName>
    </submittedName>
</protein>
<dbReference type="RefSeq" id="WP_208361510.1">
    <property type="nucleotide sequence ID" value="NZ_JAENQB010000007.1"/>
</dbReference>
<dbReference type="AlphaFoldDB" id="A0AAP4EGA3"/>
<gene>
    <name evidence="1" type="ORF">QDQ28_13150</name>
</gene>
<sequence length="229" mass="27944">MKKTKLIKLEKVLIRVVKNIDYKYMKFDMEERLYRIINELEYCVTYNYKKEYLPLQQFRILMDKIINVILLRDIGKPYYEYLEILEEYENLTGKREFLKRVKLEQDVINDRKCFLEKKLKDNNIDKECIRGYKHIKFNYYMGYLSNDSSRLIHDDNSTYKNKISKNTLEEVEQIILFFVSNIFISFCNDKKDKDYLRNIYRLNKKKIINNSSISKKNIKKLKKEIRGVA</sequence>
<proteinExistence type="predicted"/>
<reference evidence="1" key="1">
    <citation type="submission" date="2023-04" db="EMBL/GenBank/DDBJ databases">
        <title>Epidemiological investigation of Clostridium perfringens isolated from cattle.</title>
        <authorList>
            <person name="Tian R."/>
        </authorList>
    </citation>
    <scope>NUCLEOTIDE SEQUENCE</scope>
    <source>
        <strain evidence="1">ZWCP172</strain>
    </source>
</reference>
<organism evidence="1 2">
    <name type="scientific">Clostridium perfringens</name>
    <dbReference type="NCBI Taxonomy" id="1502"/>
    <lineage>
        <taxon>Bacteria</taxon>
        <taxon>Bacillati</taxon>
        <taxon>Bacillota</taxon>
        <taxon>Clostridia</taxon>
        <taxon>Eubacteriales</taxon>
        <taxon>Clostridiaceae</taxon>
        <taxon>Clostridium</taxon>
    </lineage>
</organism>
<evidence type="ECO:0000313" key="1">
    <source>
        <dbReference type="EMBL" id="MDH2337129.1"/>
    </source>
</evidence>